<name>A0A8R1DZ48_CAEJA</name>
<keyword evidence="3" id="KW-0195">Cyclin</keyword>
<comment type="similarity">
    <text evidence="1">Belongs to the cyclin family. Cyclin C subfamily.</text>
</comment>
<evidence type="ECO:0000256" key="6">
    <source>
        <dbReference type="SAM" id="MobiDB-lite"/>
    </source>
</evidence>
<evidence type="ECO:0000256" key="2">
    <source>
        <dbReference type="ARBA" id="ARBA00023015"/>
    </source>
</evidence>
<evidence type="ECO:0000256" key="1">
    <source>
        <dbReference type="ARBA" id="ARBA00008638"/>
    </source>
</evidence>
<feature type="domain" description="Cyclin N-terminal" evidence="7">
    <location>
        <begin position="46"/>
        <end position="163"/>
    </location>
</feature>
<dbReference type="InterPro" id="IPR036915">
    <property type="entry name" value="Cyclin-like_sf"/>
</dbReference>
<comment type="function">
    <text evidence="5">Regulatory subunit of the cyclin-dependent kinase pair (CDK9/cyclin T) complex, also called positive transcription elongation factor B (P-TEFb), which is proposed to facilitate the transition from abortive to production elongation by phosphorylating the CTD (carboxy-terminal domain) of the large subunit of RNA polymerase II (RNAP II).</text>
</comment>
<feature type="compositionally biased region" description="Acidic residues" evidence="6">
    <location>
        <begin position="481"/>
        <end position="491"/>
    </location>
</feature>
<feature type="compositionally biased region" description="Low complexity" evidence="6">
    <location>
        <begin position="442"/>
        <end position="461"/>
    </location>
</feature>
<dbReference type="SUPFAM" id="SSF47954">
    <property type="entry name" value="Cyclin-like"/>
    <property type="match status" value="2"/>
</dbReference>
<reference evidence="8" key="2">
    <citation type="submission" date="2022-06" db="UniProtKB">
        <authorList>
            <consortium name="EnsemblMetazoa"/>
        </authorList>
    </citation>
    <scope>IDENTIFICATION</scope>
    <source>
        <strain evidence="8">DF5081</strain>
    </source>
</reference>
<evidence type="ECO:0000256" key="3">
    <source>
        <dbReference type="ARBA" id="ARBA00023127"/>
    </source>
</evidence>
<dbReference type="InterPro" id="IPR043198">
    <property type="entry name" value="Cyclin/Ssn8"/>
</dbReference>
<dbReference type="PANTHER" id="PTHR10026">
    <property type="entry name" value="CYCLIN"/>
    <property type="match status" value="1"/>
</dbReference>
<feature type="region of interest" description="Disordered" evidence="6">
    <location>
        <begin position="305"/>
        <end position="491"/>
    </location>
</feature>
<evidence type="ECO:0000313" key="9">
    <source>
        <dbReference type="Proteomes" id="UP000005237"/>
    </source>
</evidence>
<feature type="compositionally biased region" description="Polar residues" evidence="6">
    <location>
        <begin position="388"/>
        <end position="400"/>
    </location>
</feature>
<evidence type="ECO:0000256" key="5">
    <source>
        <dbReference type="ARBA" id="ARBA00056850"/>
    </source>
</evidence>
<dbReference type="FunFam" id="1.10.472.10:FF:000181">
    <property type="entry name" value="Protein CBR-CIT-1.1"/>
    <property type="match status" value="1"/>
</dbReference>
<keyword evidence="2" id="KW-0805">Transcription regulation</keyword>
<feature type="compositionally biased region" description="Pro residues" evidence="6">
    <location>
        <begin position="402"/>
        <end position="415"/>
    </location>
</feature>
<dbReference type="GO" id="GO:0006357">
    <property type="term" value="P:regulation of transcription by RNA polymerase II"/>
    <property type="evidence" value="ECO:0007669"/>
    <property type="project" value="InterPro"/>
</dbReference>
<dbReference type="InterPro" id="IPR006671">
    <property type="entry name" value="Cyclin_N"/>
</dbReference>
<reference evidence="9" key="1">
    <citation type="submission" date="2010-08" db="EMBL/GenBank/DDBJ databases">
        <authorList>
            <consortium name="Caenorhabditis japonica Sequencing Consortium"/>
            <person name="Wilson R.K."/>
        </authorList>
    </citation>
    <scope>NUCLEOTIDE SEQUENCE [LARGE SCALE GENOMIC DNA]</scope>
    <source>
        <strain evidence="9">DF5081</strain>
    </source>
</reference>
<accession>A0A8R1DZ48</accession>
<dbReference type="GO" id="GO:0016538">
    <property type="term" value="F:cyclin-dependent protein serine/threonine kinase regulator activity"/>
    <property type="evidence" value="ECO:0007669"/>
    <property type="project" value="InterPro"/>
</dbReference>
<organism evidence="8 9">
    <name type="scientific">Caenorhabditis japonica</name>
    <dbReference type="NCBI Taxonomy" id="281687"/>
    <lineage>
        <taxon>Eukaryota</taxon>
        <taxon>Metazoa</taxon>
        <taxon>Ecdysozoa</taxon>
        <taxon>Nematoda</taxon>
        <taxon>Chromadorea</taxon>
        <taxon>Rhabditida</taxon>
        <taxon>Rhabditina</taxon>
        <taxon>Rhabditomorpha</taxon>
        <taxon>Rhabditoidea</taxon>
        <taxon>Rhabditidae</taxon>
        <taxon>Peloderinae</taxon>
        <taxon>Caenorhabditis</taxon>
    </lineage>
</organism>
<proteinExistence type="inferred from homology"/>
<keyword evidence="4" id="KW-0804">Transcription</keyword>
<evidence type="ECO:0000259" key="7">
    <source>
        <dbReference type="Pfam" id="PF00134"/>
    </source>
</evidence>
<dbReference type="AlphaFoldDB" id="A0A8R1DZ48"/>
<dbReference type="EnsemblMetazoa" id="CJA16883.1">
    <property type="protein sequence ID" value="CJA16883.1"/>
    <property type="gene ID" value="WBGene00136088"/>
</dbReference>
<evidence type="ECO:0000256" key="4">
    <source>
        <dbReference type="ARBA" id="ARBA00023163"/>
    </source>
</evidence>
<dbReference type="Gene3D" id="1.10.472.10">
    <property type="entry name" value="Cyclin-like"/>
    <property type="match status" value="2"/>
</dbReference>
<keyword evidence="9" id="KW-1185">Reference proteome</keyword>
<sequence length="491" mass="55873">MSSHVTRGAGSPVQRPAPHKWYFTKEEMRDTASIKEGMSREEEMNFRQLAAAFIQEMIDGLNNVKDPKMRIGHTAVCSALTHMHRFYYWHSFKKFDYRDVGAACVFLAGKSQECPRKLSHVIQVWRDKKERKQLTTEAARAEAAQIIVLLESMILQTIAFDLNIELPHVKVLEILRAVDKENRYIALANCAFYFATDVIAVTDWSLRYSAASMSIAIIHLMAAYANVKIDRLFSTKRDDSSGEPWFARFDTTMTDEKLKEMEIDFLTTYRTTCRFHYASKYIPDYNSRHPPKEIPDVEMARKMDRGRSNSPMVHHLPDSTQNGRPRGYVPKDELTVERLNKERQHEEERRKRDHDRMSGRIDNSSSSEKRARIDPLSNNFVSSSSSSQPTHSMRNSTKNSLHPPPIPPVLAPPTPSSNHHSTSTHSSGNSKNHPINKRTNLPSNPSSSSSSPAFRNSARAFDVPPILTPPVQPKMTSADNSDMDLEDGELE</sequence>
<feature type="compositionally biased region" description="Basic and acidic residues" evidence="6">
    <location>
        <begin position="329"/>
        <end position="359"/>
    </location>
</feature>
<dbReference type="Pfam" id="PF21797">
    <property type="entry name" value="CycT2-like_C"/>
    <property type="match status" value="1"/>
</dbReference>
<evidence type="ECO:0000313" key="8">
    <source>
        <dbReference type="EnsemblMetazoa" id="CJA16883.1"/>
    </source>
</evidence>
<protein>
    <submittedName>
        <fullName evidence="8">Cyclin N-terminal domain-containing protein</fullName>
    </submittedName>
</protein>
<dbReference type="Pfam" id="PF00134">
    <property type="entry name" value="Cyclin_N"/>
    <property type="match status" value="1"/>
</dbReference>
<dbReference type="Proteomes" id="UP000005237">
    <property type="component" value="Unassembled WGS sequence"/>
</dbReference>
<feature type="compositionally biased region" description="Low complexity" evidence="6">
    <location>
        <begin position="416"/>
        <end position="432"/>
    </location>
</feature>